<dbReference type="AlphaFoldDB" id="A0A9P9IA15"/>
<gene>
    <name evidence="1" type="ORF">EDB81DRAFT_894143</name>
</gene>
<proteinExistence type="predicted"/>
<keyword evidence="2" id="KW-1185">Reference proteome</keyword>
<evidence type="ECO:0000313" key="1">
    <source>
        <dbReference type="EMBL" id="KAH7112010.1"/>
    </source>
</evidence>
<protein>
    <submittedName>
        <fullName evidence="1">Uncharacterized protein</fullName>
    </submittedName>
</protein>
<accession>A0A9P9IA15</accession>
<name>A0A9P9IA15_9HYPO</name>
<reference evidence="1" key="1">
    <citation type="journal article" date="2021" name="Nat. Commun.">
        <title>Genetic determinants of endophytism in the Arabidopsis root mycobiome.</title>
        <authorList>
            <person name="Mesny F."/>
            <person name="Miyauchi S."/>
            <person name="Thiergart T."/>
            <person name="Pickel B."/>
            <person name="Atanasova L."/>
            <person name="Karlsson M."/>
            <person name="Huettel B."/>
            <person name="Barry K.W."/>
            <person name="Haridas S."/>
            <person name="Chen C."/>
            <person name="Bauer D."/>
            <person name="Andreopoulos W."/>
            <person name="Pangilinan J."/>
            <person name="LaButti K."/>
            <person name="Riley R."/>
            <person name="Lipzen A."/>
            <person name="Clum A."/>
            <person name="Drula E."/>
            <person name="Henrissat B."/>
            <person name="Kohler A."/>
            <person name="Grigoriev I.V."/>
            <person name="Martin F.M."/>
            <person name="Hacquard S."/>
        </authorList>
    </citation>
    <scope>NUCLEOTIDE SEQUENCE</scope>
    <source>
        <strain evidence="1">MPI-CAGE-AT-0147</strain>
    </source>
</reference>
<comment type="caution">
    <text evidence="1">The sequence shown here is derived from an EMBL/GenBank/DDBJ whole genome shotgun (WGS) entry which is preliminary data.</text>
</comment>
<dbReference type="OrthoDB" id="410267at2759"/>
<evidence type="ECO:0000313" key="2">
    <source>
        <dbReference type="Proteomes" id="UP000738349"/>
    </source>
</evidence>
<dbReference type="Proteomes" id="UP000738349">
    <property type="component" value="Unassembled WGS sequence"/>
</dbReference>
<sequence>MKSEKLRDGVIGMEIRNQLENSVTDDTGSWLIFGKIVILALLDSPVPQKPSSHIERMMPEFLTPTDDVTPQKSGQPVKDQFVNTASDQTLDGDILEYPEGGTKARLVVIGAWCPMIPSMGLLNSLAVLQAWLTS</sequence>
<organism evidence="1 2">
    <name type="scientific">Dactylonectria macrodidyma</name>
    <dbReference type="NCBI Taxonomy" id="307937"/>
    <lineage>
        <taxon>Eukaryota</taxon>
        <taxon>Fungi</taxon>
        <taxon>Dikarya</taxon>
        <taxon>Ascomycota</taxon>
        <taxon>Pezizomycotina</taxon>
        <taxon>Sordariomycetes</taxon>
        <taxon>Hypocreomycetidae</taxon>
        <taxon>Hypocreales</taxon>
        <taxon>Nectriaceae</taxon>
        <taxon>Dactylonectria</taxon>
    </lineage>
</organism>
<dbReference type="EMBL" id="JAGMUV010000039">
    <property type="protein sequence ID" value="KAH7112010.1"/>
    <property type="molecule type" value="Genomic_DNA"/>
</dbReference>